<organism evidence="7 8">
    <name type="scientific">Blattamonas nauphoetae</name>
    <dbReference type="NCBI Taxonomy" id="2049346"/>
    <lineage>
        <taxon>Eukaryota</taxon>
        <taxon>Metamonada</taxon>
        <taxon>Preaxostyla</taxon>
        <taxon>Oxymonadida</taxon>
        <taxon>Blattamonas</taxon>
    </lineage>
</organism>
<evidence type="ECO:0000313" key="8">
    <source>
        <dbReference type="Proteomes" id="UP001281761"/>
    </source>
</evidence>
<dbReference type="Pfam" id="PF08216">
    <property type="entry name" value="CTNNBL"/>
    <property type="match status" value="1"/>
</dbReference>
<evidence type="ECO:0000256" key="4">
    <source>
        <dbReference type="ARBA" id="ARBA00023054"/>
    </source>
</evidence>
<dbReference type="Proteomes" id="UP001281761">
    <property type="component" value="Unassembled WGS sequence"/>
</dbReference>
<evidence type="ECO:0000256" key="5">
    <source>
        <dbReference type="ARBA" id="ARBA00023242"/>
    </source>
</evidence>
<protein>
    <submittedName>
        <fullName evidence="7">Nuclear protein NAP</fullName>
    </submittedName>
</protein>
<dbReference type="InterPro" id="IPR013180">
    <property type="entry name" value="CTNNBL1_N"/>
</dbReference>
<feature type="domain" description="Beta-catenin-like protein 1 N-terminal" evidence="6">
    <location>
        <begin position="55"/>
        <end position="163"/>
    </location>
</feature>
<name>A0ABQ9X8L4_9EUKA</name>
<dbReference type="PANTHER" id="PTHR14978">
    <property type="entry name" value="BETA-CATENIN-LIKE PROTEIN 1 NUCLEAR ASSOCIATED PROTEIN"/>
    <property type="match status" value="1"/>
</dbReference>
<evidence type="ECO:0000313" key="7">
    <source>
        <dbReference type="EMBL" id="KAK2948936.1"/>
    </source>
</evidence>
<evidence type="ECO:0000256" key="3">
    <source>
        <dbReference type="ARBA" id="ARBA00022737"/>
    </source>
</evidence>
<dbReference type="EMBL" id="JARBJD010000166">
    <property type="protein sequence ID" value="KAK2948936.1"/>
    <property type="molecule type" value="Genomic_DNA"/>
</dbReference>
<comment type="subcellular location">
    <subcellularLocation>
        <location evidence="1">Nucleus</location>
    </subcellularLocation>
</comment>
<proteinExistence type="predicted"/>
<dbReference type="PANTHER" id="PTHR14978:SF0">
    <property type="entry name" value="BETA-CATENIN-LIKE PROTEIN 1"/>
    <property type="match status" value="1"/>
</dbReference>
<comment type="caution">
    <text evidence="7">The sequence shown here is derived from an EMBL/GenBank/DDBJ whole genome shotgun (WGS) entry which is preliminary data.</text>
</comment>
<dbReference type="InterPro" id="IPR011989">
    <property type="entry name" value="ARM-like"/>
</dbReference>
<reference evidence="7 8" key="1">
    <citation type="journal article" date="2022" name="bioRxiv">
        <title>Genomics of Preaxostyla Flagellates Illuminates Evolutionary Transitions and the Path Towards Mitochondrial Loss.</title>
        <authorList>
            <person name="Novak L.V.F."/>
            <person name="Treitli S.C."/>
            <person name="Pyrih J."/>
            <person name="Halakuc P."/>
            <person name="Pipaliya S.V."/>
            <person name="Vacek V."/>
            <person name="Brzon O."/>
            <person name="Soukal P."/>
            <person name="Eme L."/>
            <person name="Dacks J.B."/>
            <person name="Karnkowska A."/>
            <person name="Elias M."/>
            <person name="Hampl V."/>
        </authorList>
    </citation>
    <scope>NUCLEOTIDE SEQUENCE [LARGE SCALE GENOMIC DNA]</scope>
    <source>
        <strain evidence="7">NAU3</strain>
        <tissue evidence="7">Gut</tissue>
    </source>
</reference>
<keyword evidence="5" id="KW-0539">Nucleus</keyword>
<dbReference type="SMART" id="SM01156">
    <property type="entry name" value="DUF1716"/>
    <property type="match status" value="1"/>
</dbReference>
<keyword evidence="3" id="KW-0677">Repeat</keyword>
<accession>A0ABQ9X8L4</accession>
<dbReference type="Gene3D" id="1.25.10.10">
    <property type="entry name" value="Leucine-rich Repeat Variant"/>
    <property type="match status" value="1"/>
</dbReference>
<evidence type="ECO:0000256" key="1">
    <source>
        <dbReference type="ARBA" id="ARBA00004123"/>
    </source>
</evidence>
<dbReference type="InterPro" id="IPR039678">
    <property type="entry name" value="CTNNBL1"/>
</dbReference>
<keyword evidence="2" id="KW-0597">Phosphoprotein</keyword>
<keyword evidence="8" id="KW-1185">Reference proteome</keyword>
<gene>
    <name evidence="7" type="ORF">BLNAU_16154</name>
</gene>
<evidence type="ECO:0000256" key="2">
    <source>
        <dbReference type="ARBA" id="ARBA00022553"/>
    </source>
</evidence>
<evidence type="ECO:0000259" key="6">
    <source>
        <dbReference type="SMART" id="SM01156"/>
    </source>
</evidence>
<keyword evidence="4" id="KW-0175">Coiled coil</keyword>
<sequence length="629" mass="70548">MKESILIHRLNRVLEGVALADGNPSVETTHHIFEMDIKPFQRRFPGDDPLIPTEEDEEEKRLQDILKNLSSMPEAETLDSKTAQILLLNLEKNITTNHDLRSKYPNNPQNFMESEFALDESIAKLKDFTTNPSLLPLLISTGSFGSLVGLLEHQNVDIVLDVIDVLRDFTDEDLIAEEPEALVLVDQLVEDHVEQILVSCLWRFNESLSEEQIGIFNVLSLLDSILSHRPQTFSDSLSDTTLTQHHFLLWLVKRIKLGLRGDARKKGSLLKKSTSTDTSSSFYSTVNYHYASEFLSILVSSSKQTQEWMLQPQAENDNEDGLLTLLQALAAFRKTISQKGKLNNEEKETVENIVNTTCSCLFTHSARQSFYANDGIDLALRLCKFIPSLLNTFIKLCSFATTFHPSNCISFVENDGLGVVFGVFMTQSAFESTKGQKAVSVASDEHVITLITNLTRHLTGVSKERLLAKFQENNFEKIDRLFNYHLQYLQRVSLARQSVLERAGLEEGDDISENDKDAIFQAQLEAGQLVVKETAILFGLLATDRSSAGSAVADAACQSIFIDMNSLGEKSEGDENQEVLLVEEIIDTIEEYLAGVENDGDPERMKELAQATDEAQRIVQDLKSMRISE</sequence>